<evidence type="ECO:0000259" key="1">
    <source>
        <dbReference type="SMART" id="SM00481"/>
    </source>
</evidence>
<dbReference type="Proteomes" id="UP000005089">
    <property type="component" value="Unassembled WGS sequence"/>
</dbReference>
<dbReference type="PANTHER" id="PTHR42924">
    <property type="entry name" value="EXONUCLEASE"/>
    <property type="match status" value="1"/>
</dbReference>
<dbReference type="Gene3D" id="3.20.20.140">
    <property type="entry name" value="Metal-dependent hydrolases"/>
    <property type="match status" value="1"/>
</dbReference>
<dbReference type="GO" id="GO:0035312">
    <property type="term" value="F:5'-3' DNA exonuclease activity"/>
    <property type="evidence" value="ECO:0007669"/>
    <property type="project" value="TreeGrafter"/>
</dbReference>
<dbReference type="HOGENOM" id="CLU_067347_0_0_4"/>
<protein>
    <submittedName>
        <fullName evidence="2">PHP domain protein</fullName>
        <ecNumber evidence="2">3.1.3.-</ecNumber>
    </submittedName>
</protein>
<dbReference type="InterPro" id="IPR016195">
    <property type="entry name" value="Pol/histidinol_Pase-like"/>
</dbReference>
<evidence type="ECO:0000313" key="3">
    <source>
        <dbReference type="Proteomes" id="UP000005089"/>
    </source>
</evidence>
<dbReference type="GO" id="GO:0004534">
    <property type="term" value="F:5'-3' RNA exonuclease activity"/>
    <property type="evidence" value="ECO:0007669"/>
    <property type="project" value="TreeGrafter"/>
</dbReference>
<dbReference type="InterPro" id="IPR052018">
    <property type="entry name" value="PHP_domain"/>
</dbReference>
<organism evidence="2 3">
    <name type="scientific">Oxalobacter formigenes OXCC13</name>
    <dbReference type="NCBI Taxonomy" id="556269"/>
    <lineage>
        <taxon>Bacteria</taxon>
        <taxon>Pseudomonadati</taxon>
        <taxon>Pseudomonadota</taxon>
        <taxon>Betaproteobacteria</taxon>
        <taxon>Burkholderiales</taxon>
        <taxon>Oxalobacteraceae</taxon>
        <taxon>Oxalobacter</taxon>
    </lineage>
</organism>
<reference evidence="2 3" key="1">
    <citation type="submission" date="2009-02" db="EMBL/GenBank/DDBJ databases">
        <title>The Genome Sequence of Oxalobacter formigenes OXCC13.</title>
        <authorList>
            <consortium name="The Broad Institute Genome Sequencing Platform"/>
            <person name="Ward D."/>
            <person name="Young S.K."/>
            <person name="Kodira C.D."/>
            <person name="Zeng Q."/>
            <person name="Koehrsen M."/>
            <person name="Alvarado L."/>
            <person name="Berlin A."/>
            <person name="Borenstein D."/>
            <person name="Chen Z."/>
            <person name="Engels R."/>
            <person name="Freedman E."/>
            <person name="Gellesch M."/>
            <person name="Goldberg J."/>
            <person name="Griggs A."/>
            <person name="Gujja S."/>
            <person name="Heiman D."/>
            <person name="Hepburn T."/>
            <person name="Howarth C."/>
            <person name="Jen D."/>
            <person name="Larson L."/>
            <person name="Lewis B."/>
            <person name="Mehta T."/>
            <person name="Park D."/>
            <person name="Pearson M."/>
            <person name="Roberts A."/>
            <person name="Saif S."/>
            <person name="Shea T."/>
            <person name="Shenoy N."/>
            <person name="Sisk P."/>
            <person name="Stolte C."/>
            <person name="Sykes S."/>
            <person name="Walk T."/>
            <person name="White J."/>
            <person name="Yandava C."/>
            <person name="Allison M.J."/>
            <person name="Lander E."/>
            <person name="Nusbaum C."/>
            <person name="Galagan J."/>
            <person name="Birren B."/>
        </authorList>
    </citation>
    <scope>NUCLEOTIDE SEQUENCE [LARGE SCALE GENOMIC DNA]</scope>
    <source>
        <strain evidence="2 3">OXCC13</strain>
    </source>
</reference>
<dbReference type="Gene3D" id="1.10.150.650">
    <property type="match status" value="1"/>
</dbReference>
<dbReference type="SMART" id="SM00481">
    <property type="entry name" value="POLIIIAc"/>
    <property type="match status" value="1"/>
</dbReference>
<dbReference type="InterPro" id="IPR003141">
    <property type="entry name" value="Pol/His_phosphatase_N"/>
</dbReference>
<accession>C3XAB9</accession>
<dbReference type="Pfam" id="PF02811">
    <property type="entry name" value="PHP"/>
    <property type="match status" value="1"/>
</dbReference>
<gene>
    <name evidence="2" type="ORF">OFBG_01173</name>
</gene>
<dbReference type="AlphaFoldDB" id="C3XAB9"/>
<dbReference type="RefSeq" id="WP_005881086.1">
    <property type="nucleotide sequence ID" value="NZ_CP019430.1"/>
</dbReference>
<keyword evidence="3" id="KW-1185">Reference proteome</keyword>
<dbReference type="InterPro" id="IPR004013">
    <property type="entry name" value="PHP_dom"/>
</dbReference>
<dbReference type="GeneID" id="77134853"/>
<dbReference type="EMBL" id="GG658170">
    <property type="protein sequence ID" value="EEO30145.1"/>
    <property type="molecule type" value="Genomic_DNA"/>
</dbReference>
<dbReference type="OrthoDB" id="9804333at2"/>
<dbReference type="CDD" id="cd07438">
    <property type="entry name" value="PHP_HisPPase_AMP"/>
    <property type="match status" value="1"/>
</dbReference>
<sequence>MLNIDLHSHSRVSDGVLSPTELVGRAQANGVKVLALTDHDEVGGITEAKKAAAKHGIRLVSGVEISITWAGTSIHIVGLNVDENDPVLIENLRRNRSGRIERAQRMGERLAELGVAGAYEGALKYVTNPSLISRKHFARFLVESGVCSNIPNAFDRFLGDGAPAYIRHQWATLTESMEWILNSGGTAIVAHPGRYPLKDVALYAFLDEFKQLGGTGIEAVTGSHSPDQYLEFARLAKRYGLLVSAGSDFHAPGESPVDVGCLPDFPCPVEPVWKDWK</sequence>
<dbReference type="STRING" id="847.BRW83_0961"/>
<dbReference type="SUPFAM" id="SSF89550">
    <property type="entry name" value="PHP domain-like"/>
    <property type="match status" value="1"/>
</dbReference>
<dbReference type="EC" id="3.1.3.-" evidence="2"/>
<proteinExistence type="predicted"/>
<feature type="domain" description="Polymerase/histidinol phosphatase N-terminal" evidence="1">
    <location>
        <begin position="4"/>
        <end position="69"/>
    </location>
</feature>
<dbReference type="PANTHER" id="PTHR42924:SF3">
    <property type="entry name" value="POLYMERASE_HISTIDINOL PHOSPHATASE N-TERMINAL DOMAIN-CONTAINING PROTEIN"/>
    <property type="match status" value="1"/>
</dbReference>
<keyword evidence="2" id="KW-0378">Hydrolase</keyword>
<name>C3XAB9_OXAFO</name>
<evidence type="ECO:0000313" key="2">
    <source>
        <dbReference type="EMBL" id="EEO30145.1"/>
    </source>
</evidence>
<dbReference type="eggNOG" id="COG0613">
    <property type="taxonomic scope" value="Bacteria"/>
</dbReference>